<gene>
    <name evidence="1" type="ORF">WJX75_004837</name>
</gene>
<name>A0ABR2YRR3_9CHLO</name>
<dbReference type="Proteomes" id="UP001491310">
    <property type="component" value="Unassembled WGS sequence"/>
</dbReference>
<protein>
    <submittedName>
        <fullName evidence="1">Uncharacterized protein</fullName>
    </submittedName>
</protein>
<accession>A0ABR2YRR3</accession>
<keyword evidence="2" id="KW-1185">Reference proteome</keyword>
<organism evidence="1 2">
    <name type="scientific">Coccomyxa subellipsoidea</name>
    <dbReference type="NCBI Taxonomy" id="248742"/>
    <lineage>
        <taxon>Eukaryota</taxon>
        <taxon>Viridiplantae</taxon>
        <taxon>Chlorophyta</taxon>
        <taxon>core chlorophytes</taxon>
        <taxon>Trebouxiophyceae</taxon>
        <taxon>Trebouxiophyceae incertae sedis</taxon>
        <taxon>Coccomyxaceae</taxon>
        <taxon>Coccomyxa</taxon>
    </lineage>
</organism>
<sequence length="174" mass="19466">MRPEEMPAILIAKPGVRRQMGLPEIVIPIQLGCLSRLVSTTPVKTLTVAQAAAEHEQLVGQLQALAALRDYLPLHIYHDASGHLFADEEMKQSAPAQIPRLRPEYANLRAYAAGNIELCKSFFFELDRHLHEVLAPRLDELGLMRHGPAWPSPPHGYSIDLDEAPLHKRMTRST</sequence>
<proteinExistence type="predicted"/>
<comment type="caution">
    <text evidence="1">The sequence shown here is derived from an EMBL/GenBank/DDBJ whole genome shotgun (WGS) entry which is preliminary data.</text>
</comment>
<evidence type="ECO:0000313" key="2">
    <source>
        <dbReference type="Proteomes" id="UP001491310"/>
    </source>
</evidence>
<dbReference type="EMBL" id="JALJOT010000006">
    <property type="protein sequence ID" value="KAK9909602.1"/>
    <property type="molecule type" value="Genomic_DNA"/>
</dbReference>
<evidence type="ECO:0000313" key="1">
    <source>
        <dbReference type="EMBL" id="KAK9909602.1"/>
    </source>
</evidence>
<reference evidence="1 2" key="1">
    <citation type="journal article" date="2024" name="Nat. Commun.">
        <title>Phylogenomics reveals the evolutionary origins of lichenization in chlorophyte algae.</title>
        <authorList>
            <person name="Puginier C."/>
            <person name="Libourel C."/>
            <person name="Otte J."/>
            <person name="Skaloud P."/>
            <person name="Haon M."/>
            <person name="Grisel S."/>
            <person name="Petersen M."/>
            <person name="Berrin J.G."/>
            <person name="Delaux P.M."/>
            <person name="Dal Grande F."/>
            <person name="Keller J."/>
        </authorList>
    </citation>
    <scope>NUCLEOTIDE SEQUENCE [LARGE SCALE GENOMIC DNA]</scope>
    <source>
        <strain evidence="1 2">SAG 216-7</strain>
    </source>
</reference>